<dbReference type="Proteomes" id="UP001162992">
    <property type="component" value="Chromosome 23"/>
</dbReference>
<evidence type="ECO:0000313" key="1">
    <source>
        <dbReference type="EMBL" id="KAJ7514041.1"/>
    </source>
</evidence>
<proteinExistence type="predicted"/>
<gene>
    <name evidence="1" type="ORF">O6H91_23G024000</name>
</gene>
<comment type="caution">
    <text evidence="1">The sequence shown here is derived from an EMBL/GenBank/DDBJ whole genome shotgun (WGS) entry which is preliminary data.</text>
</comment>
<evidence type="ECO:0000313" key="2">
    <source>
        <dbReference type="Proteomes" id="UP001162992"/>
    </source>
</evidence>
<accession>A0ACC2A9C4</accession>
<protein>
    <submittedName>
        <fullName evidence="1">Uncharacterized protein</fullName>
    </submittedName>
</protein>
<sequence>MQRGRLARPQMRLHSQDGLQTGCRFYRGYIVIRELPYVPHSTAQSEVLRQFLDQRGELLGTHTAVNVLGRISGDTLIPDIVITVPGASNRQGVVDYGHGGTICCYYFGDCNQSNPLGFARSSKFLFGP</sequence>
<reference evidence="2" key="1">
    <citation type="journal article" date="2024" name="Proc. Natl. Acad. Sci. U.S.A.">
        <title>Extraordinary preservation of gene collinearity over three hundred million years revealed in homosporous lycophytes.</title>
        <authorList>
            <person name="Li C."/>
            <person name="Wickell D."/>
            <person name="Kuo L.Y."/>
            <person name="Chen X."/>
            <person name="Nie B."/>
            <person name="Liao X."/>
            <person name="Peng D."/>
            <person name="Ji J."/>
            <person name="Jenkins J."/>
            <person name="Williams M."/>
            <person name="Shu S."/>
            <person name="Plott C."/>
            <person name="Barry K."/>
            <person name="Rajasekar S."/>
            <person name="Grimwood J."/>
            <person name="Han X."/>
            <person name="Sun S."/>
            <person name="Hou Z."/>
            <person name="He W."/>
            <person name="Dai G."/>
            <person name="Sun C."/>
            <person name="Schmutz J."/>
            <person name="Leebens-Mack J.H."/>
            <person name="Li F.W."/>
            <person name="Wang L."/>
        </authorList>
    </citation>
    <scope>NUCLEOTIDE SEQUENCE [LARGE SCALE GENOMIC DNA]</scope>
    <source>
        <strain evidence="2">cv. PW_Plant_1</strain>
    </source>
</reference>
<keyword evidence="2" id="KW-1185">Reference proteome</keyword>
<organism evidence="1 2">
    <name type="scientific">Diphasiastrum complanatum</name>
    <name type="common">Issler's clubmoss</name>
    <name type="synonym">Lycopodium complanatum</name>
    <dbReference type="NCBI Taxonomy" id="34168"/>
    <lineage>
        <taxon>Eukaryota</taxon>
        <taxon>Viridiplantae</taxon>
        <taxon>Streptophyta</taxon>
        <taxon>Embryophyta</taxon>
        <taxon>Tracheophyta</taxon>
        <taxon>Lycopodiopsida</taxon>
        <taxon>Lycopodiales</taxon>
        <taxon>Lycopodiaceae</taxon>
        <taxon>Lycopodioideae</taxon>
        <taxon>Diphasiastrum</taxon>
    </lineage>
</organism>
<dbReference type="EMBL" id="CM055114">
    <property type="protein sequence ID" value="KAJ7514041.1"/>
    <property type="molecule type" value="Genomic_DNA"/>
</dbReference>
<name>A0ACC2A9C4_DIPCM</name>